<proteinExistence type="predicted"/>
<feature type="region of interest" description="Disordered" evidence="1">
    <location>
        <begin position="1"/>
        <end position="24"/>
    </location>
</feature>
<dbReference type="AlphaFoldDB" id="A0A4R5UE59"/>
<dbReference type="EMBL" id="SMTG01000002">
    <property type="protein sequence ID" value="TDK33511.1"/>
    <property type="molecule type" value="Genomic_DNA"/>
</dbReference>
<evidence type="ECO:0000256" key="1">
    <source>
        <dbReference type="SAM" id="MobiDB-lite"/>
    </source>
</evidence>
<sequence>MRCAVPAAFPRRTSPRQQMKDPTMSERWQYKVEEVRLGMLGSIKPAAIEERLQALGLQGWELVNAVHASPVGPTLLFLKRRA</sequence>
<reference evidence="2 3" key="1">
    <citation type="submission" date="2019-03" db="EMBL/GenBank/DDBJ databases">
        <title>Luteimonas zhaokaii sp.nov., isolated from the rectal contents of Plateau pika in Yushu, Qinghai Province, China.</title>
        <authorList>
            <person name="Zhang G."/>
        </authorList>
    </citation>
    <scope>NUCLEOTIDE SEQUENCE [LARGE SCALE GENOMIC DNA]</scope>
    <source>
        <strain evidence="2 3">THG-MD21</strain>
    </source>
</reference>
<name>A0A4R5UE59_9GAMM</name>
<dbReference type="Pfam" id="PF13783">
    <property type="entry name" value="DUF4177"/>
    <property type="match status" value="1"/>
</dbReference>
<accession>A0A4R5UE59</accession>
<protein>
    <submittedName>
        <fullName evidence="2">DUF4177 domain-containing protein</fullName>
    </submittedName>
</protein>
<dbReference type="OrthoDB" id="9799495at2"/>
<organism evidence="2 3">
    <name type="scientific">Luteimonas terrae</name>
    <dbReference type="NCBI Taxonomy" id="1530191"/>
    <lineage>
        <taxon>Bacteria</taxon>
        <taxon>Pseudomonadati</taxon>
        <taxon>Pseudomonadota</taxon>
        <taxon>Gammaproteobacteria</taxon>
        <taxon>Lysobacterales</taxon>
        <taxon>Lysobacteraceae</taxon>
        <taxon>Luteimonas</taxon>
    </lineage>
</organism>
<keyword evidence="3" id="KW-1185">Reference proteome</keyword>
<evidence type="ECO:0000313" key="3">
    <source>
        <dbReference type="Proteomes" id="UP000295543"/>
    </source>
</evidence>
<dbReference type="InterPro" id="IPR025234">
    <property type="entry name" value="YjzH-like"/>
</dbReference>
<dbReference type="Proteomes" id="UP000295543">
    <property type="component" value="Unassembled WGS sequence"/>
</dbReference>
<gene>
    <name evidence="2" type="ORF">E2F49_05740</name>
</gene>
<evidence type="ECO:0000313" key="2">
    <source>
        <dbReference type="EMBL" id="TDK33511.1"/>
    </source>
</evidence>
<comment type="caution">
    <text evidence="2">The sequence shown here is derived from an EMBL/GenBank/DDBJ whole genome shotgun (WGS) entry which is preliminary data.</text>
</comment>